<name>A0A553NBH7_TIGCA</name>
<feature type="domain" description="TIR" evidence="12">
    <location>
        <begin position="1184"/>
        <end position="1320"/>
    </location>
</feature>
<dbReference type="GO" id="GO:0007165">
    <property type="term" value="P:signal transduction"/>
    <property type="evidence" value="ECO:0007669"/>
    <property type="project" value="InterPro"/>
</dbReference>
<evidence type="ECO:0000256" key="4">
    <source>
        <dbReference type="ARBA" id="ARBA00022692"/>
    </source>
</evidence>
<dbReference type="InterPro" id="IPR000483">
    <property type="entry name" value="Cys-rich_flank_reg_C"/>
</dbReference>
<dbReference type="PROSITE" id="PS51257">
    <property type="entry name" value="PROKAR_LIPOPROTEIN"/>
    <property type="match status" value="1"/>
</dbReference>
<proteinExistence type="inferred from homology"/>
<dbReference type="SMART" id="SM00364">
    <property type="entry name" value="LRR_BAC"/>
    <property type="match status" value="10"/>
</dbReference>
<comment type="subcellular location">
    <subcellularLocation>
        <location evidence="1">Membrane</location>
        <topology evidence="1">Single-pass type I membrane protein</topology>
    </subcellularLocation>
</comment>
<evidence type="ECO:0000256" key="5">
    <source>
        <dbReference type="ARBA" id="ARBA00022729"/>
    </source>
</evidence>
<evidence type="ECO:0000256" key="3">
    <source>
        <dbReference type="ARBA" id="ARBA00022614"/>
    </source>
</evidence>
<evidence type="ECO:0000256" key="9">
    <source>
        <dbReference type="ARBA" id="ARBA00023170"/>
    </source>
</evidence>
<feature type="chain" id="PRO_5022193424" description="TIR domain-containing protein" evidence="11">
    <location>
        <begin position="29"/>
        <end position="1624"/>
    </location>
</feature>
<dbReference type="InterPro" id="IPR003591">
    <property type="entry name" value="Leu-rich_rpt_typical-subtyp"/>
</dbReference>
<feature type="region of interest" description="Disordered" evidence="10">
    <location>
        <begin position="123"/>
        <end position="144"/>
    </location>
</feature>
<dbReference type="InterPro" id="IPR032675">
    <property type="entry name" value="LRR_dom_sf"/>
</dbReference>
<feature type="compositionally biased region" description="Low complexity" evidence="10">
    <location>
        <begin position="134"/>
        <end position="144"/>
    </location>
</feature>
<dbReference type="Pfam" id="PF13855">
    <property type="entry name" value="LRR_8"/>
    <property type="match status" value="4"/>
</dbReference>
<gene>
    <name evidence="13" type="ORF">TCAL_11258</name>
</gene>
<dbReference type="SUPFAM" id="SSF52200">
    <property type="entry name" value="Toll/Interleukin receptor TIR domain"/>
    <property type="match status" value="1"/>
</dbReference>
<keyword evidence="4" id="KW-0812">Transmembrane</keyword>
<evidence type="ECO:0000256" key="10">
    <source>
        <dbReference type="SAM" id="MobiDB-lite"/>
    </source>
</evidence>
<dbReference type="SMART" id="SM00369">
    <property type="entry name" value="LRR_TYP"/>
    <property type="match status" value="21"/>
</dbReference>
<dbReference type="EMBL" id="VCGU01000458">
    <property type="protein sequence ID" value="TRY62765.1"/>
    <property type="molecule type" value="Genomic_DNA"/>
</dbReference>
<feature type="compositionally biased region" description="Polar residues" evidence="10">
    <location>
        <begin position="1553"/>
        <end position="1587"/>
    </location>
</feature>
<evidence type="ECO:0000256" key="1">
    <source>
        <dbReference type="ARBA" id="ARBA00004479"/>
    </source>
</evidence>
<accession>A0A553NBH7</accession>
<organism evidence="13 14">
    <name type="scientific">Tigriopus californicus</name>
    <name type="common">Marine copepod</name>
    <dbReference type="NCBI Taxonomy" id="6832"/>
    <lineage>
        <taxon>Eukaryota</taxon>
        <taxon>Metazoa</taxon>
        <taxon>Ecdysozoa</taxon>
        <taxon>Arthropoda</taxon>
        <taxon>Crustacea</taxon>
        <taxon>Multicrustacea</taxon>
        <taxon>Hexanauplia</taxon>
        <taxon>Copepoda</taxon>
        <taxon>Harpacticoida</taxon>
        <taxon>Harpacticidae</taxon>
        <taxon>Tigriopus</taxon>
    </lineage>
</organism>
<keyword evidence="6" id="KW-0677">Repeat</keyword>
<keyword evidence="7" id="KW-1133">Transmembrane helix</keyword>
<dbReference type="FunFam" id="3.80.10.10:FF:001164">
    <property type="entry name" value="GH01279p"/>
    <property type="match status" value="1"/>
</dbReference>
<feature type="signal peptide" evidence="11">
    <location>
        <begin position="1"/>
        <end position="28"/>
    </location>
</feature>
<dbReference type="SUPFAM" id="SSF52058">
    <property type="entry name" value="L domain-like"/>
    <property type="match status" value="4"/>
</dbReference>
<dbReference type="PANTHER" id="PTHR24366">
    <property type="entry name" value="IG(IMMUNOGLOBULIN) AND LRR(LEUCINE RICH REPEAT) DOMAINS"/>
    <property type="match status" value="1"/>
</dbReference>
<reference evidence="13 14" key="1">
    <citation type="journal article" date="2018" name="Nat. Ecol. Evol.">
        <title>Genomic signatures of mitonuclear coevolution across populations of Tigriopus californicus.</title>
        <authorList>
            <person name="Barreto F.S."/>
            <person name="Watson E.T."/>
            <person name="Lima T.G."/>
            <person name="Willett C.S."/>
            <person name="Edmands S."/>
            <person name="Li W."/>
            <person name="Burton R.S."/>
        </authorList>
    </citation>
    <scope>NUCLEOTIDE SEQUENCE [LARGE SCALE GENOMIC DNA]</scope>
    <source>
        <strain evidence="13 14">San Diego</strain>
    </source>
</reference>
<dbReference type="InterPro" id="IPR035897">
    <property type="entry name" value="Toll_tir_struct_dom_sf"/>
</dbReference>
<keyword evidence="5 11" id="KW-0732">Signal</keyword>
<keyword evidence="8" id="KW-0472">Membrane</keyword>
<keyword evidence="9" id="KW-0675">Receptor</keyword>
<evidence type="ECO:0000256" key="11">
    <source>
        <dbReference type="SAM" id="SignalP"/>
    </source>
</evidence>
<evidence type="ECO:0000313" key="14">
    <source>
        <dbReference type="Proteomes" id="UP000318571"/>
    </source>
</evidence>
<evidence type="ECO:0000313" key="13">
    <source>
        <dbReference type="EMBL" id="TRY62765.1"/>
    </source>
</evidence>
<dbReference type="Gene3D" id="3.80.10.10">
    <property type="entry name" value="Ribonuclease Inhibitor"/>
    <property type="match status" value="5"/>
</dbReference>
<dbReference type="SMART" id="SM00365">
    <property type="entry name" value="LRR_SD22"/>
    <property type="match status" value="5"/>
</dbReference>
<protein>
    <recommendedName>
        <fullName evidence="12">TIR domain-containing protein</fullName>
    </recommendedName>
</protein>
<evidence type="ECO:0000256" key="2">
    <source>
        <dbReference type="ARBA" id="ARBA00009634"/>
    </source>
</evidence>
<feature type="region of interest" description="Disordered" evidence="10">
    <location>
        <begin position="1351"/>
        <end position="1394"/>
    </location>
</feature>
<dbReference type="GO" id="GO:0016020">
    <property type="term" value="C:membrane"/>
    <property type="evidence" value="ECO:0007669"/>
    <property type="project" value="UniProtKB-SubCell"/>
</dbReference>
<dbReference type="InterPro" id="IPR000157">
    <property type="entry name" value="TIR_dom"/>
</dbReference>
<sequence>MSRGTSILWWQAALFLWVASCHFEQLLARSFVEPRLENIHCYNPSPNEEQNGTLVCIISPSQSGDNRPPWRPISNPDRTWRRPRVLRLQCNGTSHQEIPESADRETTPLNRGIVRNGEGGFGGGFADARRGHRPSASPYSSSPAPLRDILDQVLSSIEDTFEAVSSSSLWQSLRELQVINCLEELQRLDLLFLASSFTYELASLRIQDEFSEQRKTDKFIIREPDVFADGPRKLSHLDLSSVGLQFLPEGSLCPLQHSLHSLNLTSNLISDVADLGLHRQTGGVACQISKVHSINLSRNRLQVIKSGALEPVLASGSLRDLDLSGNQISRLEDHALVSASQSTSQLQVLNLAHNRLSQLPDHLLVSRLEQHADSAQVGLTELYLSNNTLSQLPKGLLDRLTHLVVLNLSHNALTNKWMQESPFQALKSLVALDLSHNRLQGIEARFFQGLNSLQVLTVAHNQIHSVGGQLGSVMPSIHALVLAHNSLEELPSDVFDGLNQLSSLGLDHNGIKTLTRDTFNACCSNLQDLALHSNSFRHIPHPALKPLAANLRTLDLGENQISLVHPNALAGFEELYGLRLAGNQIQSLPEKVFAQADNIKMLNLADNRIQNIEQDVFLPLKSLKALRLDNNELEDFNGLLTTQHQLQWLNISNNRLLWFDYAFIPKSLLWLNLAGNQIEELENYYEMQIGFHLVHLDVSHNLLKKMDRQSLVPSLKELKFQSNLIEEFAPNSLIGLSNLTSVNLSNNRLSKFSLNSLALTRESTENTDPVELYLAHNPIMCDCEMEWLQRINDLARRAPREFAFIADWDNISCSLNNRPYSSSPDLPSNETKLVLPLKEVQPSEFICQYQTHCFALCMCCDFFACDCRMKCSDGCECFNDQTWSANIIQCGKREHREVPEFIPMDATAIYLDGNNHTDLSTETFIGRKHLTSLFLNNSAITMISNKTFGGLSELLILHLEHNKLSELTGGELLDLSSLRELYLDHNSLTHIHPSAFKNLGKLQILTLNNNKLVAFPLWDLFQAGNVHQVALAGNPWSCECGFLQNVQKFLKEHQERILDAQELTCVVGDSSQSSIISNASCADVLAVSFRDQNGADHRNDQSVLVSLVPVVAVVSSAFIIVISLIILAVALRKPISIWFRSKYGIHLMERSNRRSMSGSDDTNTSAGVGGVGTVGGIPIGHNQAQYDVYVHYNADDGLFVQQNLGPALPSRSFLHHRDLRSKSRTLGDAIEATLDTSASVLVLASRDYLNNEVCRNEFGLILDRMAVKIRLRHLIVVTVNAEDQMQIRNVVPRDCHQLSVNDDSFRSKLRQIVTKNRETALITPLRVMNGVGKQDYVAADDDMWTYLKGVNSASSSTTGGQDSSVSTRSTDNSNTLPSSNSMNQSGSKRLSTLQPHKSNLIVNPMDMQNRSMTSQKFGHLPGSRSKGRIVENPLELSLHSDSDYMSVSDSLPKQQEPIYHTLEPPFIETVLPKKLDRVYINADLEVVYPRVGRPRQQHTLDDFIEDFVDEDDELLADELGTENDSMYEDERQFSRNSSYVPSPAPGSMPRNRLVSNTGSFSPHSNISASQTSANNSMFPPNKTSTTSRNHHRNPRFNQKKSNHLEGGTSRQQEQHPPQNPGYYI</sequence>
<keyword evidence="14" id="KW-1185">Reference proteome</keyword>
<dbReference type="SMART" id="SM00082">
    <property type="entry name" value="LRRCT"/>
    <property type="match status" value="2"/>
</dbReference>
<dbReference type="Pfam" id="PF00560">
    <property type="entry name" value="LRR_1"/>
    <property type="match status" value="1"/>
</dbReference>
<dbReference type="InterPro" id="IPR001611">
    <property type="entry name" value="Leu-rich_rpt"/>
</dbReference>
<dbReference type="STRING" id="6832.A0A553NBH7"/>
<evidence type="ECO:0000256" key="6">
    <source>
        <dbReference type="ARBA" id="ARBA00022737"/>
    </source>
</evidence>
<dbReference type="Proteomes" id="UP000318571">
    <property type="component" value="Chromosome 10"/>
</dbReference>
<comment type="similarity">
    <text evidence="2">Belongs to the Toll-like receptor family.</text>
</comment>
<dbReference type="PROSITE" id="PS50104">
    <property type="entry name" value="TIR"/>
    <property type="match status" value="1"/>
</dbReference>
<dbReference type="PROSITE" id="PS51450">
    <property type="entry name" value="LRR"/>
    <property type="match status" value="6"/>
</dbReference>
<dbReference type="OrthoDB" id="2015831at2759"/>
<feature type="region of interest" description="Disordered" evidence="10">
    <location>
        <begin position="1520"/>
        <end position="1624"/>
    </location>
</feature>
<dbReference type="PRINTS" id="PR00019">
    <property type="entry name" value="LEURICHRPT"/>
</dbReference>
<feature type="compositionally biased region" description="Basic residues" evidence="10">
    <location>
        <begin position="1588"/>
        <end position="1601"/>
    </location>
</feature>
<keyword evidence="3" id="KW-0433">Leucine-rich repeat</keyword>
<evidence type="ECO:0000259" key="12">
    <source>
        <dbReference type="PROSITE" id="PS50104"/>
    </source>
</evidence>
<comment type="caution">
    <text evidence="13">The sequence shown here is derived from an EMBL/GenBank/DDBJ whole genome shotgun (WGS) entry which is preliminary data.</text>
</comment>
<evidence type="ECO:0000256" key="7">
    <source>
        <dbReference type="ARBA" id="ARBA00022989"/>
    </source>
</evidence>
<evidence type="ECO:0000256" key="8">
    <source>
        <dbReference type="ARBA" id="ARBA00023136"/>
    </source>
</evidence>
<dbReference type="Gene3D" id="3.40.50.10140">
    <property type="entry name" value="Toll/interleukin-1 receptor homology (TIR) domain"/>
    <property type="match status" value="1"/>
</dbReference>